<dbReference type="RefSeq" id="WP_377545534.1">
    <property type="nucleotide sequence ID" value="NZ_JBHSBN010000008.1"/>
</dbReference>
<dbReference type="SUPFAM" id="SSF81296">
    <property type="entry name" value="E set domains"/>
    <property type="match status" value="1"/>
</dbReference>
<feature type="domain" description="DUF4082" evidence="4">
    <location>
        <begin position="652"/>
        <end position="796"/>
    </location>
</feature>
<dbReference type="Proteomes" id="UP001595868">
    <property type="component" value="Unassembled WGS sequence"/>
</dbReference>
<feature type="region of interest" description="Disordered" evidence="2">
    <location>
        <begin position="542"/>
        <end position="561"/>
    </location>
</feature>
<dbReference type="InterPro" id="IPR032812">
    <property type="entry name" value="SbsA_Ig"/>
</dbReference>
<dbReference type="InterPro" id="IPR046540">
    <property type="entry name" value="DMFA2_C"/>
</dbReference>
<proteinExistence type="predicted"/>
<evidence type="ECO:0000259" key="3">
    <source>
        <dbReference type="Pfam" id="PF13205"/>
    </source>
</evidence>
<organism evidence="6 7">
    <name type="scientific">Micromonospora zhanjiangensis</name>
    <dbReference type="NCBI Taxonomy" id="1522057"/>
    <lineage>
        <taxon>Bacteria</taxon>
        <taxon>Bacillati</taxon>
        <taxon>Actinomycetota</taxon>
        <taxon>Actinomycetes</taxon>
        <taxon>Micromonosporales</taxon>
        <taxon>Micromonosporaceae</taxon>
        <taxon>Micromonospora</taxon>
    </lineage>
</organism>
<feature type="domain" description="SbsA Ig-like" evidence="3">
    <location>
        <begin position="805"/>
        <end position="904"/>
    </location>
</feature>
<dbReference type="Gene3D" id="2.60.40.1220">
    <property type="match status" value="1"/>
</dbReference>
<evidence type="ECO:0000259" key="5">
    <source>
        <dbReference type="Pfam" id="PF20254"/>
    </source>
</evidence>
<protein>
    <submittedName>
        <fullName evidence="6">N,N-dimethylformamidase beta subunit family domain-containing protein</fullName>
    </submittedName>
</protein>
<feature type="domain" description="N,N-dimethylformamidase beta subunit-like C-terminal" evidence="5">
    <location>
        <begin position="105"/>
        <end position="505"/>
    </location>
</feature>
<dbReference type="Gene3D" id="2.60.40.650">
    <property type="match status" value="1"/>
</dbReference>
<dbReference type="InterPro" id="IPR014755">
    <property type="entry name" value="Cu-Rt/internalin_Ig-like"/>
</dbReference>
<evidence type="ECO:0000256" key="1">
    <source>
        <dbReference type="ARBA" id="ARBA00022729"/>
    </source>
</evidence>
<accession>A0ABV8KLP2</accession>
<dbReference type="InterPro" id="IPR025141">
    <property type="entry name" value="DUF4082"/>
</dbReference>
<dbReference type="Pfam" id="PF20254">
    <property type="entry name" value="DMFA2_C"/>
    <property type="match status" value="1"/>
</dbReference>
<dbReference type="EMBL" id="JBHSBN010000008">
    <property type="protein sequence ID" value="MFC4107029.1"/>
    <property type="molecule type" value="Genomic_DNA"/>
</dbReference>
<evidence type="ECO:0000313" key="7">
    <source>
        <dbReference type="Proteomes" id="UP001595868"/>
    </source>
</evidence>
<keyword evidence="1" id="KW-0732">Signal</keyword>
<reference evidence="7" key="1">
    <citation type="journal article" date="2019" name="Int. J. Syst. Evol. Microbiol.">
        <title>The Global Catalogue of Microorganisms (GCM) 10K type strain sequencing project: providing services to taxonomists for standard genome sequencing and annotation.</title>
        <authorList>
            <consortium name="The Broad Institute Genomics Platform"/>
            <consortium name="The Broad Institute Genome Sequencing Center for Infectious Disease"/>
            <person name="Wu L."/>
            <person name="Ma J."/>
        </authorList>
    </citation>
    <scope>NUCLEOTIDE SEQUENCE [LARGE SCALE GENOMIC DNA]</scope>
    <source>
        <strain evidence="7">2902at01</strain>
    </source>
</reference>
<feature type="domain" description="DUF4082" evidence="4">
    <location>
        <begin position="918"/>
        <end position="1058"/>
    </location>
</feature>
<evidence type="ECO:0000259" key="4">
    <source>
        <dbReference type="Pfam" id="PF13313"/>
    </source>
</evidence>
<sequence length="1065" mass="112253">MSIKDVRRSGATNKPTGRNGRARRWLGWLGVLSLSTAGLVGGTAPPATAACAANPVVCENARAGATDWDINGAGDDTIQGFATAISVNVGQQIAFKISTPARSYTIDIYRLGWYGGAGARYVAPVTPSARLPQSQPASCVSDPTTELYDCGNWAVSATWIVPADAVSGIYLARLKRTDVDNGEASHITFVVRDDASSSALLFKTSDATWQAYNTYGGSDFYQGAANGRAYRVSYNRPFATRGENGGRDFLFSNEYPMLRFLERNGYDISYTTDVDTDRRGDLIRNHRVFLSVGHDEYWSGPERANVEAARDAGVHLAFFSGNEVYWRTRLAPSADGTDTADRTLVCYKETWANDKIDPSTEWTGTWRDPRFTPPAVGGGNPENALTGTAYVSNHDDLAIQVPQQQGRNRLWRNTTVATLGTGQTATLAPHTVGYESDEDLDNGFRPAGLIRLSTTTGSTPEYLRDFGNTVTPGTTTHHLTLYRAASGALVFSAGTIQWSWGLDSEHDGTSTTPDVRMQQAVINLLADMDAQPATRMTGLAAAAKSTDTSPPTATVTSPATGTTVANGAQVTVQGTATDAGGGQVAGVEVSTDNGATWHAANGTTAWTYSFYTGGVGGQSVRVRAMDDSANIQPTPATVSLTLTGPSTIFGARVPATPAVNDSAALELGVRFTPQDAGYVTGIRFYKGTGNTGTHTGTLWTSTGAPLATGTFVGETSTGWQKLTFTNPVQVTAGTSYVASYTAPKGHYAADGLAFSAAAFGTSPLRADRSTETAKNGLYQYGSGFPTESYQDSNYYVDVLFVDSETGPPAPVALSPPAGAGTVPVAARPAVTFSKPLNPGSIQFTLRNQANVVVPGAVGYDDASRTVTFSPVSPLTVATTYTATVTAADTLGRPTEAPVTWSFTTDAYAAIYTLFAANATPQVAAANDFSSAELGVRFTPSAAGLVVGVRFYQGPGNTGTHTGSLWSAGGTLLARATFSGETGSGWQTVRFTTPVTVTAGTTYVASYLAPNGQYAETPNFFASPWTNGPLTAPATTNGVYRYGGQGFPTNSYRATNYWVDPLYVPR</sequence>
<name>A0ABV8KLP2_9ACTN</name>
<dbReference type="Pfam" id="PF17957">
    <property type="entry name" value="Big_7"/>
    <property type="match status" value="1"/>
</dbReference>
<evidence type="ECO:0000313" key="6">
    <source>
        <dbReference type="EMBL" id="MFC4107029.1"/>
    </source>
</evidence>
<keyword evidence="7" id="KW-1185">Reference proteome</keyword>
<dbReference type="Pfam" id="PF13313">
    <property type="entry name" value="DUF4082"/>
    <property type="match status" value="2"/>
</dbReference>
<dbReference type="Pfam" id="PF13205">
    <property type="entry name" value="Big_5"/>
    <property type="match status" value="1"/>
</dbReference>
<dbReference type="InterPro" id="IPR014756">
    <property type="entry name" value="Ig_E-set"/>
</dbReference>
<evidence type="ECO:0000256" key="2">
    <source>
        <dbReference type="SAM" id="MobiDB-lite"/>
    </source>
</evidence>
<comment type="caution">
    <text evidence="6">The sequence shown here is derived from an EMBL/GenBank/DDBJ whole genome shotgun (WGS) entry which is preliminary data.</text>
</comment>
<feature type="compositionally biased region" description="Low complexity" evidence="2">
    <location>
        <begin position="545"/>
        <end position="561"/>
    </location>
</feature>
<gene>
    <name evidence="6" type="ORF">ACFOX0_13975</name>
</gene>